<dbReference type="InterPro" id="IPR005182">
    <property type="entry name" value="YdbS-like_PH"/>
</dbReference>
<organism evidence="4 5">
    <name type="scientific">Ancylobacter novellus</name>
    <name type="common">Thiobacillus novellus</name>
    <dbReference type="NCBI Taxonomy" id="921"/>
    <lineage>
        <taxon>Bacteria</taxon>
        <taxon>Pseudomonadati</taxon>
        <taxon>Pseudomonadota</taxon>
        <taxon>Alphaproteobacteria</taxon>
        <taxon>Hyphomicrobiales</taxon>
        <taxon>Xanthobacteraceae</taxon>
        <taxon>Ancylobacter</taxon>
    </lineage>
</organism>
<evidence type="ECO:0000313" key="4">
    <source>
        <dbReference type="EMBL" id="PZQ16057.1"/>
    </source>
</evidence>
<evidence type="ECO:0000313" key="5">
    <source>
        <dbReference type="Proteomes" id="UP000249577"/>
    </source>
</evidence>
<dbReference type="InterPro" id="IPR054839">
    <property type="entry name" value="puhB_PGC"/>
</dbReference>
<proteinExistence type="predicted"/>
<keyword evidence="4" id="KW-0808">Transferase</keyword>
<dbReference type="EMBL" id="QFPN01000004">
    <property type="protein sequence ID" value="PZQ16057.1"/>
    <property type="molecule type" value="Genomic_DNA"/>
</dbReference>
<dbReference type="Pfam" id="PF03703">
    <property type="entry name" value="bPH_2"/>
    <property type="match status" value="1"/>
</dbReference>
<feature type="transmembrane region" description="Helical" evidence="2">
    <location>
        <begin position="42"/>
        <end position="59"/>
    </location>
</feature>
<evidence type="ECO:0000259" key="3">
    <source>
        <dbReference type="Pfam" id="PF03703"/>
    </source>
</evidence>
<dbReference type="NCBIfam" id="NF040894">
    <property type="entry name" value="puhB_PGC"/>
    <property type="match status" value="1"/>
</dbReference>
<name>A0A2W5M8F5_ANCNO</name>
<evidence type="ECO:0000256" key="1">
    <source>
        <dbReference type="SAM" id="MobiDB-lite"/>
    </source>
</evidence>
<keyword evidence="2" id="KW-0812">Transmembrane</keyword>
<keyword evidence="2" id="KW-0472">Membrane</keyword>
<dbReference type="Proteomes" id="UP000249577">
    <property type="component" value="Unassembled WGS sequence"/>
</dbReference>
<reference evidence="4 5" key="1">
    <citation type="submission" date="2017-08" db="EMBL/GenBank/DDBJ databases">
        <title>Infants hospitalized years apart are colonized by the same room-sourced microbial strains.</title>
        <authorList>
            <person name="Brooks B."/>
            <person name="Olm M.R."/>
            <person name="Firek B.A."/>
            <person name="Baker R."/>
            <person name="Thomas B.C."/>
            <person name="Morowitz M.J."/>
            <person name="Banfield J.F."/>
        </authorList>
    </citation>
    <scope>NUCLEOTIDE SEQUENCE [LARGE SCALE GENOMIC DNA]</scope>
    <source>
        <strain evidence="4">S2_005_003_R2_43</strain>
    </source>
</reference>
<sequence>MSAGEGRPHGLPGPLPAGERILWQGSPNWRALALRAFRCREVALYFAAFAAWRAASGYADGGADAAAVRALSLLPIAAAALAALGVLAWATARCSVYTITDRRVVMSIGVALTATLNLPLKTVESADLKLFGDGTGDLTLGLGPNARIAYLTLWPHARPWRLKAPEPTLRALADPERAASALADALLNGAAARVAPPAAAATPELRPQPSPRPAALAS</sequence>
<comment type="caution">
    <text evidence="4">The sequence shown here is derived from an EMBL/GenBank/DDBJ whole genome shotgun (WGS) entry which is preliminary data.</text>
</comment>
<evidence type="ECO:0000256" key="2">
    <source>
        <dbReference type="SAM" id="Phobius"/>
    </source>
</evidence>
<keyword evidence="2" id="KW-1133">Transmembrane helix</keyword>
<feature type="transmembrane region" description="Helical" evidence="2">
    <location>
        <begin position="71"/>
        <end position="92"/>
    </location>
</feature>
<dbReference type="AlphaFoldDB" id="A0A2W5M8F5"/>
<gene>
    <name evidence="4" type="ORF">DI565_09675</name>
</gene>
<protein>
    <submittedName>
        <fullName evidence="4">Phosphopantetheine adenylyltransferase</fullName>
    </submittedName>
</protein>
<keyword evidence="4" id="KW-0548">Nucleotidyltransferase</keyword>
<feature type="domain" description="YdbS-like PH" evidence="3">
    <location>
        <begin position="93"/>
        <end position="150"/>
    </location>
</feature>
<accession>A0A2W5M8F5</accession>
<feature type="region of interest" description="Disordered" evidence="1">
    <location>
        <begin position="197"/>
        <end position="218"/>
    </location>
</feature>
<dbReference type="GO" id="GO:0016779">
    <property type="term" value="F:nucleotidyltransferase activity"/>
    <property type="evidence" value="ECO:0007669"/>
    <property type="project" value="UniProtKB-KW"/>
</dbReference>